<dbReference type="OrthoDB" id="570299at2"/>
<evidence type="ECO:0008006" key="3">
    <source>
        <dbReference type="Google" id="ProtNLM"/>
    </source>
</evidence>
<dbReference type="Gene3D" id="3.10.450.50">
    <property type="match status" value="1"/>
</dbReference>
<dbReference type="EMBL" id="QQOH01000006">
    <property type="protein sequence ID" value="RDE18075.1"/>
    <property type="molecule type" value="Genomic_DNA"/>
</dbReference>
<dbReference type="Proteomes" id="UP000253769">
    <property type="component" value="Unassembled WGS sequence"/>
</dbReference>
<proteinExistence type="predicted"/>
<dbReference type="InterPro" id="IPR004027">
    <property type="entry name" value="SEC_C_motif"/>
</dbReference>
<reference evidence="1 2" key="1">
    <citation type="submission" date="2018-07" db="EMBL/GenBank/DDBJ databases">
        <title>Motiliproteus coralliicola sp. nov., a bacterium isolated from Coral.</title>
        <authorList>
            <person name="Wang G."/>
        </authorList>
    </citation>
    <scope>NUCLEOTIDE SEQUENCE [LARGE SCALE GENOMIC DNA]</scope>
    <source>
        <strain evidence="1 2">C34</strain>
    </source>
</reference>
<sequence length="504" mass="58654">MSGFTDEEMFLNNLGANSFLRFWSWPNLFRDQGDSNSGGDGKEICDLTVVFEENVLLFSDKRIEFNKEKDVDVAWSRWARKAIGDSVKQINGARRWLEKHPDRVFVDKKCKYKIPVKVPEKNEIKFHNIVVCHGIEEVLASFNNEASFMFDNSIHGNTHWNKNETTPFCVGQIFEGDFVHVFNESTIELVLKEFNTTKDFTHYLSQREELLSSDKHIRVLSESDMIQLYYENFDEEKGGRSIWPKELIEADSAVIDMGGIQRLYENPSFLAKKQEDKISYFWDDLIESFSFHVLNGSAEHISYEHPIEAEPSIRFMAATSRFERRILANAFKDFYEKAIPGQRGTRVCLDPANQENAYVFCLVPRHHSFPSIDEYREVRRGMIQDYCAINKYLNRRIKSVFGIACKTREEGQWLSPEFFNEGQDFVLLYGDDWEENDYLEAKKIHDKYVSHGLLVDRSVHMETINEFPEGHSGFRKKIDFKGKDRNSPCICGSGKKIKKCCGRP</sequence>
<dbReference type="RefSeq" id="WP_114697194.1">
    <property type="nucleotide sequence ID" value="NZ_QQOH01000006.1"/>
</dbReference>
<gene>
    <name evidence="1" type="ORF">DV711_18300</name>
</gene>
<protein>
    <recommendedName>
        <fullName evidence="3">Zinc chelation protein SecC</fullName>
    </recommendedName>
</protein>
<accession>A0A369WF32</accession>
<keyword evidence="2" id="KW-1185">Reference proteome</keyword>
<organism evidence="1 2">
    <name type="scientific">Motiliproteus coralliicola</name>
    <dbReference type="NCBI Taxonomy" id="2283196"/>
    <lineage>
        <taxon>Bacteria</taxon>
        <taxon>Pseudomonadati</taxon>
        <taxon>Pseudomonadota</taxon>
        <taxon>Gammaproteobacteria</taxon>
        <taxon>Oceanospirillales</taxon>
        <taxon>Oceanospirillaceae</taxon>
        <taxon>Motiliproteus</taxon>
    </lineage>
</organism>
<dbReference type="Pfam" id="PF02810">
    <property type="entry name" value="SEC-C"/>
    <property type="match status" value="1"/>
</dbReference>
<evidence type="ECO:0000313" key="1">
    <source>
        <dbReference type="EMBL" id="RDE18075.1"/>
    </source>
</evidence>
<name>A0A369WF32_9GAMM</name>
<dbReference type="AlphaFoldDB" id="A0A369WF32"/>
<evidence type="ECO:0000313" key="2">
    <source>
        <dbReference type="Proteomes" id="UP000253769"/>
    </source>
</evidence>
<comment type="caution">
    <text evidence="1">The sequence shown here is derived from an EMBL/GenBank/DDBJ whole genome shotgun (WGS) entry which is preliminary data.</text>
</comment>
<dbReference type="SUPFAM" id="SSF103642">
    <property type="entry name" value="Sec-C motif"/>
    <property type="match status" value="1"/>
</dbReference>